<proteinExistence type="predicted"/>
<protein>
    <submittedName>
        <fullName evidence="1">Uncharacterized protein</fullName>
    </submittedName>
</protein>
<keyword evidence="2" id="KW-1185">Reference proteome</keyword>
<name>A0AAD7A482_9AGAR</name>
<evidence type="ECO:0000313" key="1">
    <source>
        <dbReference type="EMBL" id="KAJ7349200.1"/>
    </source>
</evidence>
<comment type="caution">
    <text evidence="1">The sequence shown here is derived from an EMBL/GenBank/DDBJ whole genome shotgun (WGS) entry which is preliminary data.</text>
</comment>
<dbReference type="EMBL" id="JARIHO010000016">
    <property type="protein sequence ID" value="KAJ7349200.1"/>
    <property type="molecule type" value="Genomic_DNA"/>
</dbReference>
<evidence type="ECO:0000313" key="2">
    <source>
        <dbReference type="Proteomes" id="UP001218218"/>
    </source>
</evidence>
<sequence>MFPAGTRVFYWNGAGATVYGTVERAARAADGTVIVDIKKDDGQRISLPYANVFQTT</sequence>
<dbReference type="Proteomes" id="UP001218218">
    <property type="component" value="Unassembled WGS sequence"/>
</dbReference>
<organism evidence="1 2">
    <name type="scientific">Mycena albidolilacea</name>
    <dbReference type="NCBI Taxonomy" id="1033008"/>
    <lineage>
        <taxon>Eukaryota</taxon>
        <taxon>Fungi</taxon>
        <taxon>Dikarya</taxon>
        <taxon>Basidiomycota</taxon>
        <taxon>Agaricomycotina</taxon>
        <taxon>Agaricomycetes</taxon>
        <taxon>Agaricomycetidae</taxon>
        <taxon>Agaricales</taxon>
        <taxon>Marasmiineae</taxon>
        <taxon>Mycenaceae</taxon>
        <taxon>Mycena</taxon>
    </lineage>
</organism>
<accession>A0AAD7A482</accession>
<reference evidence="1" key="1">
    <citation type="submission" date="2023-03" db="EMBL/GenBank/DDBJ databases">
        <title>Massive genome expansion in bonnet fungi (Mycena s.s.) driven by repeated elements and novel gene families across ecological guilds.</title>
        <authorList>
            <consortium name="Lawrence Berkeley National Laboratory"/>
            <person name="Harder C.B."/>
            <person name="Miyauchi S."/>
            <person name="Viragh M."/>
            <person name="Kuo A."/>
            <person name="Thoen E."/>
            <person name="Andreopoulos B."/>
            <person name="Lu D."/>
            <person name="Skrede I."/>
            <person name="Drula E."/>
            <person name="Henrissat B."/>
            <person name="Morin E."/>
            <person name="Kohler A."/>
            <person name="Barry K."/>
            <person name="LaButti K."/>
            <person name="Morin E."/>
            <person name="Salamov A."/>
            <person name="Lipzen A."/>
            <person name="Mereny Z."/>
            <person name="Hegedus B."/>
            <person name="Baldrian P."/>
            <person name="Stursova M."/>
            <person name="Weitz H."/>
            <person name="Taylor A."/>
            <person name="Grigoriev I.V."/>
            <person name="Nagy L.G."/>
            <person name="Martin F."/>
            <person name="Kauserud H."/>
        </authorList>
    </citation>
    <scope>NUCLEOTIDE SEQUENCE</scope>
    <source>
        <strain evidence="1">CBHHK002</strain>
    </source>
</reference>
<gene>
    <name evidence="1" type="ORF">DFH08DRAFT_959372</name>
</gene>
<dbReference type="AlphaFoldDB" id="A0AAD7A482"/>